<feature type="compositionally biased region" description="Pro residues" evidence="1">
    <location>
        <begin position="131"/>
        <end position="142"/>
    </location>
</feature>
<feature type="chain" id="PRO_5046348668" evidence="2">
    <location>
        <begin position="30"/>
        <end position="142"/>
    </location>
</feature>
<name>A0ABS9K6A9_9RHOO</name>
<dbReference type="RefSeq" id="WP_275712054.1">
    <property type="nucleotide sequence ID" value="NZ_JAKLTN010000004.1"/>
</dbReference>
<protein>
    <submittedName>
        <fullName evidence="3">Uncharacterized protein</fullName>
    </submittedName>
</protein>
<keyword evidence="4" id="KW-1185">Reference proteome</keyword>
<dbReference type="EMBL" id="JAKLTN010000004">
    <property type="protein sequence ID" value="MCG2578665.1"/>
    <property type="molecule type" value="Genomic_DNA"/>
</dbReference>
<feature type="region of interest" description="Disordered" evidence="1">
    <location>
        <begin position="36"/>
        <end position="142"/>
    </location>
</feature>
<evidence type="ECO:0000256" key="1">
    <source>
        <dbReference type="SAM" id="MobiDB-lite"/>
    </source>
</evidence>
<proteinExistence type="predicted"/>
<organism evidence="3 4">
    <name type="scientific">Dechloromonas hankyongensis</name>
    <dbReference type="NCBI Taxonomy" id="2908002"/>
    <lineage>
        <taxon>Bacteria</taxon>
        <taxon>Pseudomonadati</taxon>
        <taxon>Pseudomonadota</taxon>
        <taxon>Betaproteobacteria</taxon>
        <taxon>Rhodocyclales</taxon>
        <taxon>Azonexaceae</taxon>
        <taxon>Dechloromonas</taxon>
    </lineage>
</organism>
<sequence length="142" mass="15810">MNQASFCNCRRKLLIGLLASLAPLSVLHAADDSAQLRQDEIDASPPTMPSERQETGTTPGTVSEQYDRDRAPSTPDTPRGAQGPIRTEPGEQPSEYSRGVPFRSTTERMRQDERRRQDERNRAMPESTYPAYPPGRPDSPTP</sequence>
<reference evidence="3" key="1">
    <citation type="submission" date="2022-01" db="EMBL/GenBank/DDBJ databases">
        <authorList>
            <person name="Jo J.-H."/>
            <person name="Im W.-T."/>
        </authorList>
    </citation>
    <scope>NUCLEOTIDE SEQUENCE</scope>
    <source>
        <strain evidence="3">XY25</strain>
    </source>
</reference>
<dbReference type="Proteomes" id="UP001165384">
    <property type="component" value="Unassembled WGS sequence"/>
</dbReference>
<gene>
    <name evidence="3" type="ORF">LZ012_16830</name>
</gene>
<evidence type="ECO:0000313" key="4">
    <source>
        <dbReference type="Proteomes" id="UP001165384"/>
    </source>
</evidence>
<comment type="caution">
    <text evidence="3">The sequence shown here is derived from an EMBL/GenBank/DDBJ whole genome shotgun (WGS) entry which is preliminary data.</text>
</comment>
<keyword evidence="2" id="KW-0732">Signal</keyword>
<feature type="compositionally biased region" description="Polar residues" evidence="1">
    <location>
        <begin position="55"/>
        <end position="64"/>
    </location>
</feature>
<feature type="signal peptide" evidence="2">
    <location>
        <begin position="1"/>
        <end position="29"/>
    </location>
</feature>
<feature type="compositionally biased region" description="Basic and acidic residues" evidence="1">
    <location>
        <begin position="105"/>
        <end position="123"/>
    </location>
</feature>
<accession>A0ABS9K6A9</accession>
<evidence type="ECO:0000256" key="2">
    <source>
        <dbReference type="SAM" id="SignalP"/>
    </source>
</evidence>
<evidence type="ECO:0000313" key="3">
    <source>
        <dbReference type="EMBL" id="MCG2578665.1"/>
    </source>
</evidence>